<proteinExistence type="predicted"/>
<reference evidence="12" key="1">
    <citation type="journal article" date="2016" name="Nat. Biotechnol.">
        <title>Sequencing wild and cultivated cassava and related species reveals extensive interspecific hybridization and genetic diversity.</title>
        <authorList>
            <person name="Bredeson J.V."/>
            <person name="Lyons J.B."/>
            <person name="Prochnik S.E."/>
            <person name="Wu G.A."/>
            <person name="Ha C.M."/>
            <person name="Edsinger-Gonzales E."/>
            <person name="Grimwood J."/>
            <person name="Schmutz J."/>
            <person name="Rabbi I.Y."/>
            <person name="Egesi C."/>
            <person name="Nauluvula P."/>
            <person name="Lebot V."/>
            <person name="Ndunguru J."/>
            <person name="Mkamilo G."/>
            <person name="Bart R.S."/>
            <person name="Setter T.L."/>
            <person name="Gleadow R.M."/>
            <person name="Kulakow P."/>
            <person name="Ferguson M.E."/>
            <person name="Rounsley S."/>
            <person name="Rokhsar D.S."/>
        </authorList>
    </citation>
    <scope>NUCLEOTIDE SEQUENCE [LARGE SCALE GENOMIC DNA]</scope>
    <source>
        <strain evidence="12">cv. AM560-2</strain>
    </source>
</reference>
<sequence length="193" mass="22340">MACTIDFRCLDEGFGGKTYKRKREAQSHVATEDDDASMEIDGDTLPPAKRSAVPSSENPDKPVFGNPTYDGVIAGRVSGRKWKQPRKQRASAKLVSRKGTTFEEREREKEIKRAYRERMNELKDEIKRNKVEKRRLREEREKKKQENILRSGTKLQKITNPKTLKKIAKSKDRKLLKVVPDDVVNKNKTKNKN</sequence>
<gene>
    <name evidence="11" type="ORF">MANES_04G092600v8</name>
</gene>
<feature type="compositionally biased region" description="Polar residues" evidence="10">
    <location>
        <begin position="148"/>
        <end position="162"/>
    </location>
</feature>
<dbReference type="PANTHER" id="PTHR13557">
    <property type="entry name" value="COILED-COIL DOMAIN-CONTAINING PROTEIN 86"/>
    <property type="match status" value="1"/>
</dbReference>
<protein>
    <recommendedName>
        <fullName evidence="3">Coiled-coil domain-containing protein 86</fullName>
    </recommendedName>
</protein>
<dbReference type="GO" id="GO:0005694">
    <property type="term" value="C:chromosome"/>
    <property type="evidence" value="ECO:0007669"/>
    <property type="project" value="UniProtKB-SubCell"/>
</dbReference>
<keyword evidence="7" id="KW-0175">Coiled coil</keyword>
<evidence type="ECO:0000256" key="8">
    <source>
        <dbReference type="ARBA" id="ARBA00023242"/>
    </source>
</evidence>
<dbReference type="Gramene" id="Manes.04G092600.1.v8.1">
    <property type="protein sequence ID" value="Manes.04G092600.1.v8.1.CDS.1"/>
    <property type="gene ID" value="Manes.04G092600.v8.1"/>
</dbReference>
<dbReference type="STRING" id="3983.A0A2C9W371"/>
<keyword evidence="8" id="KW-0539">Nucleus</keyword>
<evidence type="ECO:0000256" key="2">
    <source>
        <dbReference type="ARBA" id="ARBA00004604"/>
    </source>
</evidence>
<keyword evidence="4" id="KW-0158">Chromosome</keyword>
<keyword evidence="12" id="KW-1185">Reference proteome</keyword>
<evidence type="ECO:0000256" key="10">
    <source>
        <dbReference type="SAM" id="MobiDB-lite"/>
    </source>
</evidence>
<evidence type="ECO:0000313" key="12">
    <source>
        <dbReference type="Proteomes" id="UP000091857"/>
    </source>
</evidence>
<feature type="region of interest" description="Disordered" evidence="10">
    <location>
        <begin position="21"/>
        <end position="70"/>
    </location>
</feature>
<dbReference type="EMBL" id="CM004390">
    <property type="protein sequence ID" value="OAY52550.1"/>
    <property type="molecule type" value="Genomic_DNA"/>
</dbReference>
<dbReference type="AlphaFoldDB" id="A0A2C9W371"/>
<keyword evidence="5" id="KW-0597">Phosphoprotein</keyword>
<evidence type="ECO:0000256" key="4">
    <source>
        <dbReference type="ARBA" id="ARBA00022454"/>
    </source>
</evidence>
<dbReference type="GO" id="GO:0005730">
    <property type="term" value="C:nucleolus"/>
    <property type="evidence" value="ECO:0000318"/>
    <property type="project" value="GO_Central"/>
</dbReference>
<dbReference type="Proteomes" id="UP000091857">
    <property type="component" value="Chromosome 4"/>
</dbReference>
<evidence type="ECO:0000256" key="7">
    <source>
        <dbReference type="ARBA" id="ARBA00023054"/>
    </source>
</evidence>
<feature type="region of interest" description="Disordered" evidence="10">
    <location>
        <begin position="136"/>
        <end position="171"/>
    </location>
</feature>
<comment type="subcellular location">
    <subcellularLocation>
        <location evidence="1">Chromosome</location>
    </subcellularLocation>
    <subcellularLocation>
        <location evidence="2">Nucleus</location>
        <location evidence="2">Nucleolus</location>
    </subcellularLocation>
</comment>
<dbReference type="InterPro" id="IPR026570">
    <property type="entry name" value="CCDC86"/>
</dbReference>
<dbReference type="OrthoDB" id="781329at2759"/>
<comment type="function">
    <text evidence="9">Required for proper chromosome segregation during mitosis and error-free mitotic progression.</text>
</comment>
<dbReference type="PANTHER" id="PTHR13557:SF1">
    <property type="entry name" value="COILED-COIL DOMAIN-CONTAINING PROTEIN 86"/>
    <property type="match status" value="1"/>
</dbReference>
<feature type="compositionally biased region" description="Basic and acidic residues" evidence="10">
    <location>
        <begin position="136"/>
        <end position="147"/>
    </location>
</feature>
<accession>A0A2C9W371</accession>
<organism evidence="11 12">
    <name type="scientific">Manihot esculenta</name>
    <name type="common">Cassava</name>
    <name type="synonym">Jatropha manihot</name>
    <dbReference type="NCBI Taxonomy" id="3983"/>
    <lineage>
        <taxon>Eukaryota</taxon>
        <taxon>Viridiplantae</taxon>
        <taxon>Streptophyta</taxon>
        <taxon>Embryophyta</taxon>
        <taxon>Tracheophyta</taxon>
        <taxon>Spermatophyta</taxon>
        <taxon>Magnoliopsida</taxon>
        <taxon>eudicotyledons</taxon>
        <taxon>Gunneridae</taxon>
        <taxon>Pentapetalae</taxon>
        <taxon>rosids</taxon>
        <taxon>fabids</taxon>
        <taxon>Malpighiales</taxon>
        <taxon>Euphorbiaceae</taxon>
        <taxon>Crotonoideae</taxon>
        <taxon>Manihoteae</taxon>
        <taxon>Manihot</taxon>
    </lineage>
</organism>
<evidence type="ECO:0000256" key="9">
    <source>
        <dbReference type="ARBA" id="ARBA00093307"/>
    </source>
</evidence>
<evidence type="ECO:0000256" key="6">
    <source>
        <dbReference type="ARBA" id="ARBA00022934"/>
    </source>
</evidence>
<comment type="caution">
    <text evidence="11">The sequence shown here is derived from an EMBL/GenBank/DDBJ whole genome shotgun (WGS) entry which is preliminary data.</text>
</comment>
<evidence type="ECO:0000256" key="3">
    <source>
        <dbReference type="ARBA" id="ARBA00016738"/>
    </source>
</evidence>
<keyword evidence="6" id="KW-0164">Citrullination</keyword>
<name>A0A2C9W371_MANES</name>
<evidence type="ECO:0000313" key="11">
    <source>
        <dbReference type="EMBL" id="OAY52550.1"/>
    </source>
</evidence>
<evidence type="ECO:0000256" key="1">
    <source>
        <dbReference type="ARBA" id="ARBA00004286"/>
    </source>
</evidence>
<feature type="compositionally biased region" description="Acidic residues" evidence="10">
    <location>
        <begin position="32"/>
        <end position="42"/>
    </location>
</feature>
<evidence type="ECO:0000256" key="5">
    <source>
        <dbReference type="ARBA" id="ARBA00022553"/>
    </source>
</evidence>